<dbReference type="PATRIC" id="fig|1423806.3.peg.2339"/>
<dbReference type="Pfam" id="PF05135">
    <property type="entry name" value="Phage_connect_1"/>
    <property type="match status" value="1"/>
</dbReference>
<dbReference type="STRING" id="1423806.FD15_GL002289"/>
<sequence>MAETQTDLQRLKNSLRVPDSITEDDAQLQNYLDAAKEYLSNTIDDQDRLSTERAKLVMFSIAELLYQNRGNQKVMKDFPYTLRVLINSLKY</sequence>
<organism evidence="1 2">
    <name type="scientific">Liquorilactobacillus sucicola DSM 21376 = JCM 15457</name>
    <dbReference type="NCBI Taxonomy" id="1423806"/>
    <lineage>
        <taxon>Bacteria</taxon>
        <taxon>Bacillati</taxon>
        <taxon>Bacillota</taxon>
        <taxon>Bacilli</taxon>
        <taxon>Lactobacillales</taxon>
        <taxon>Lactobacillaceae</taxon>
        <taxon>Liquorilactobacillus</taxon>
    </lineage>
</organism>
<dbReference type="CDD" id="cd08054">
    <property type="entry name" value="gp6"/>
    <property type="match status" value="1"/>
</dbReference>
<dbReference type="OrthoDB" id="2328966at2"/>
<name>A0A023D081_9LACO</name>
<comment type="caution">
    <text evidence="1">The sequence shown here is derived from an EMBL/GenBank/DDBJ whole genome shotgun (WGS) entry which is preliminary data.</text>
</comment>
<protein>
    <recommendedName>
        <fullName evidence="3">Phage gp6-like head-tail connector protein</fullName>
    </recommendedName>
</protein>
<dbReference type="AlphaFoldDB" id="A0A023D081"/>
<dbReference type="RefSeq" id="WP_034990032.1">
    <property type="nucleotide sequence ID" value="NZ_AYZF01000003.1"/>
</dbReference>
<evidence type="ECO:0000313" key="2">
    <source>
        <dbReference type="Proteomes" id="UP000050961"/>
    </source>
</evidence>
<keyword evidence="2" id="KW-1185">Reference proteome</keyword>
<dbReference type="InterPro" id="IPR021146">
    <property type="entry name" value="Phage_gp6-like_head-tail"/>
</dbReference>
<dbReference type="Proteomes" id="UP000050961">
    <property type="component" value="Unassembled WGS sequence"/>
</dbReference>
<evidence type="ECO:0000313" key="1">
    <source>
        <dbReference type="EMBL" id="KRN07421.1"/>
    </source>
</evidence>
<evidence type="ECO:0008006" key="3">
    <source>
        <dbReference type="Google" id="ProtNLM"/>
    </source>
</evidence>
<dbReference type="Gene3D" id="1.10.3230.30">
    <property type="entry name" value="Phage gp6-like head-tail connector protein"/>
    <property type="match status" value="1"/>
</dbReference>
<gene>
    <name evidence="1" type="ORF">FD15_GL002289</name>
</gene>
<dbReference type="InterPro" id="IPR006450">
    <property type="entry name" value="Phage_HK97_gp6-like"/>
</dbReference>
<proteinExistence type="predicted"/>
<accession>A0A023D081</accession>
<dbReference type="EMBL" id="AYZF01000003">
    <property type="protein sequence ID" value="KRN07421.1"/>
    <property type="molecule type" value="Genomic_DNA"/>
</dbReference>
<reference evidence="1 2" key="1">
    <citation type="journal article" date="2015" name="Genome Announc.">
        <title>Expanding the biotechnology potential of lactobacilli through comparative genomics of 213 strains and associated genera.</title>
        <authorList>
            <person name="Sun Z."/>
            <person name="Harris H.M."/>
            <person name="McCann A."/>
            <person name="Guo C."/>
            <person name="Argimon S."/>
            <person name="Zhang W."/>
            <person name="Yang X."/>
            <person name="Jeffery I.B."/>
            <person name="Cooney J.C."/>
            <person name="Kagawa T.F."/>
            <person name="Liu W."/>
            <person name="Song Y."/>
            <person name="Salvetti E."/>
            <person name="Wrobel A."/>
            <person name="Rasinkangas P."/>
            <person name="Parkhill J."/>
            <person name="Rea M.C."/>
            <person name="O'Sullivan O."/>
            <person name="Ritari J."/>
            <person name="Douillard F.P."/>
            <person name="Paul Ross R."/>
            <person name="Yang R."/>
            <person name="Briner A.E."/>
            <person name="Felis G.E."/>
            <person name="de Vos W.M."/>
            <person name="Barrangou R."/>
            <person name="Klaenhammer T.R."/>
            <person name="Caufield P.W."/>
            <person name="Cui Y."/>
            <person name="Zhang H."/>
            <person name="O'Toole P.W."/>
        </authorList>
    </citation>
    <scope>NUCLEOTIDE SEQUENCE [LARGE SCALE GENOMIC DNA]</scope>
    <source>
        <strain evidence="1 2">DSM 21376</strain>
    </source>
</reference>
<dbReference type="NCBIfam" id="TIGR01560">
    <property type="entry name" value="put_DNA_pack"/>
    <property type="match status" value="1"/>
</dbReference>